<proteinExistence type="predicted"/>
<sequence length="336" mass="38457">MKKIIFLLALLLGSMLSSAQQNVVNVSFLGLPLYSNRNRLNSSSIIDFNNHSMIFISDQKDWFCYTENNTNREKCEYLNFVMHVVRVGEREFAVAYTAFESNKKKSDGYPDIGLKKDDDRLYNIQFKDTEIIVGAGSYIKNGRKYKRENYQTYSLNDVYSLLRSKNTVTLFPKDQERFKNRINSLITGIETDYPSFTNKNYGYIERSGGSYVSSESSGGNYGYGGYDSNVNYSKNRMRSSYSGGDNATLTGTLRHFSEIKKFGAFSGQRIDFYVLELPNSITVDNMSAKQIQLNIINNDGRYTRYVNKKVTISGSLRVPDTLNWQRDIVLDNPSLQ</sequence>
<name>A0A510KX82_9FUSO</name>
<gene>
    <name evidence="2" type="ORF">JMUB3936_2168</name>
</gene>
<feature type="chain" id="PRO_5021773148" evidence="1">
    <location>
        <begin position="20"/>
        <end position="336"/>
    </location>
</feature>
<dbReference type="EMBL" id="AP019841">
    <property type="protein sequence ID" value="BBM55857.1"/>
    <property type="molecule type" value="Genomic_DNA"/>
</dbReference>
<accession>A0A510KX82</accession>
<evidence type="ECO:0000313" key="2">
    <source>
        <dbReference type="EMBL" id="BBM55857.1"/>
    </source>
</evidence>
<dbReference type="OrthoDB" id="9895936at2"/>
<organism evidence="2 3">
    <name type="scientific">Leptotrichia wadei</name>
    <dbReference type="NCBI Taxonomy" id="157687"/>
    <lineage>
        <taxon>Bacteria</taxon>
        <taxon>Fusobacteriati</taxon>
        <taxon>Fusobacteriota</taxon>
        <taxon>Fusobacteriia</taxon>
        <taxon>Fusobacteriales</taxon>
        <taxon>Leptotrichiaceae</taxon>
        <taxon>Leptotrichia</taxon>
    </lineage>
</organism>
<protein>
    <submittedName>
        <fullName evidence="2">Uncharacterized protein</fullName>
    </submittedName>
</protein>
<keyword evidence="1" id="KW-0732">Signal</keyword>
<feature type="signal peptide" evidence="1">
    <location>
        <begin position="1"/>
        <end position="19"/>
    </location>
</feature>
<dbReference type="Proteomes" id="UP000321944">
    <property type="component" value="Chromosome"/>
</dbReference>
<evidence type="ECO:0000313" key="3">
    <source>
        <dbReference type="Proteomes" id="UP000321944"/>
    </source>
</evidence>
<dbReference type="RefSeq" id="WP_147004473.1">
    <property type="nucleotide sequence ID" value="NZ_AP019841.1"/>
</dbReference>
<evidence type="ECO:0000256" key="1">
    <source>
        <dbReference type="SAM" id="SignalP"/>
    </source>
</evidence>
<reference evidence="2 3" key="1">
    <citation type="submission" date="2019-07" db="EMBL/GenBank/DDBJ databases">
        <title>Complete Genome Sequence of Leptotrichia wadei Strain JMUB3936.</title>
        <authorList>
            <person name="Watanabe S."/>
            <person name="Cui L."/>
        </authorList>
    </citation>
    <scope>NUCLEOTIDE SEQUENCE [LARGE SCALE GENOMIC DNA]</scope>
    <source>
        <strain evidence="2 3">JMUB3936</strain>
    </source>
</reference>
<dbReference type="AlphaFoldDB" id="A0A510KX82"/>